<proteinExistence type="predicted"/>
<accession>A0A9X2FTQ1</accession>
<dbReference type="EMBL" id="JAMYXC010000029">
    <property type="protein sequence ID" value="MCP1167363.1"/>
    <property type="molecule type" value="Genomic_DNA"/>
</dbReference>
<gene>
    <name evidence="1" type="ORF">NHG85_02280</name>
</gene>
<evidence type="ECO:0000313" key="2">
    <source>
        <dbReference type="Proteomes" id="UP001139477"/>
    </source>
</evidence>
<dbReference type="AlphaFoldDB" id="A0A9X2FTQ1"/>
<keyword evidence="2" id="KW-1185">Reference proteome</keyword>
<organism evidence="1 2">
    <name type="scientific">Limimaricola litoreus</name>
    <dbReference type="NCBI Taxonomy" id="2955316"/>
    <lineage>
        <taxon>Bacteria</taxon>
        <taxon>Pseudomonadati</taxon>
        <taxon>Pseudomonadota</taxon>
        <taxon>Alphaproteobacteria</taxon>
        <taxon>Rhodobacterales</taxon>
        <taxon>Paracoccaceae</taxon>
        <taxon>Limimaricola</taxon>
    </lineage>
</organism>
<dbReference type="Proteomes" id="UP001139477">
    <property type="component" value="Unassembled WGS sequence"/>
</dbReference>
<reference evidence="1" key="1">
    <citation type="submission" date="2022-06" db="EMBL/GenBank/DDBJ databases">
        <title>Limimaricola sediminis sp. nov., isolated from an intertidal sediment.</title>
        <authorList>
            <person name="Shao X."/>
        </authorList>
    </citation>
    <scope>NUCLEOTIDE SEQUENCE</scope>
    <source>
        <strain evidence="1">ASW11-118</strain>
    </source>
</reference>
<name>A0A9X2FTQ1_9RHOB</name>
<protein>
    <submittedName>
        <fullName evidence="1">Uncharacterized protein</fullName>
    </submittedName>
</protein>
<dbReference type="RefSeq" id="WP_253329421.1">
    <property type="nucleotide sequence ID" value="NZ_JAMYXC010000029.1"/>
</dbReference>
<sequence>MSMHNPPIPLLQLILYNPSALPLYDPAENGPEIPPWVRQLLKSHAMGQVPVVLFSDTEKERGRYTFCADVEGFYLAWRYDGEQVYTVVSVWCDFAGDDLEA</sequence>
<comment type="caution">
    <text evidence="1">The sequence shown here is derived from an EMBL/GenBank/DDBJ whole genome shotgun (WGS) entry which is preliminary data.</text>
</comment>
<evidence type="ECO:0000313" key="1">
    <source>
        <dbReference type="EMBL" id="MCP1167363.1"/>
    </source>
</evidence>